<dbReference type="Proteomes" id="UP000886829">
    <property type="component" value="Unassembled WGS sequence"/>
</dbReference>
<organism evidence="2 3">
    <name type="scientific">Candidatus Anaerobiospirillum pullistercoris</name>
    <dbReference type="NCBI Taxonomy" id="2838452"/>
    <lineage>
        <taxon>Bacteria</taxon>
        <taxon>Pseudomonadati</taxon>
        <taxon>Pseudomonadota</taxon>
        <taxon>Gammaproteobacteria</taxon>
        <taxon>Aeromonadales</taxon>
        <taxon>Succinivibrionaceae</taxon>
        <taxon>Anaerobiospirillum</taxon>
    </lineage>
</organism>
<dbReference type="AlphaFoldDB" id="A0A9D1WCG8"/>
<comment type="caution">
    <text evidence="2">The sequence shown here is derived from an EMBL/GenBank/DDBJ whole genome shotgun (WGS) entry which is preliminary data.</text>
</comment>
<dbReference type="GO" id="GO:0005886">
    <property type="term" value="C:plasma membrane"/>
    <property type="evidence" value="ECO:0007669"/>
    <property type="project" value="TreeGrafter"/>
</dbReference>
<reference evidence="2" key="1">
    <citation type="journal article" date="2021" name="PeerJ">
        <title>Extensive microbial diversity within the chicken gut microbiome revealed by metagenomics and culture.</title>
        <authorList>
            <person name="Gilroy R."/>
            <person name="Ravi A."/>
            <person name="Getino M."/>
            <person name="Pursley I."/>
            <person name="Horton D.L."/>
            <person name="Alikhan N.F."/>
            <person name="Baker D."/>
            <person name="Gharbi K."/>
            <person name="Hall N."/>
            <person name="Watson M."/>
            <person name="Adriaenssens E.M."/>
            <person name="Foster-Nyarko E."/>
            <person name="Jarju S."/>
            <person name="Secka A."/>
            <person name="Antonio M."/>
            <person name="Oren A."/>
            <person name="Chaudhuri R.R."/>
            <person name="La Ragione R."/>
            <person name="Hildebrand F."/>
            <person name="Pallen M.J."/>
        </authorList>
    </citation>
    <scope>NUCLEOTIDE SEQUENCE</scope>
    <source>
        <strain evidence="2">USASDec5-558</strain>
    </source>
</reference>
<keyword evidence="1" id="KW-1133">Transmembrane helix</keyword>
<dbReference type="InterPro" id="IPR051311">
    <property type="entry name" value="DedA_domain"/>
</dbReference>
<feature type="transmembrane region" description="Helical" evidence="1">
    <location>
        <begin position="149"/>
        <end position="173"/>
    </location>
</feature>
<evidence type="ECO:0000313" key="3">
    <source>
        <dbReference type="Proteomes" id="UP000886829"/>
    </source>
</evidence>
<dbReference type="EMBL" id="DXEV01000042">
    <property type="protein sequence ID" value="HIX56277.1"/>
    <property type="molecule type" value="Genomic_DNA"/>
</dbReference>
<sequence length="208" mass="23627">MNIFSYLYEICIKLAKHPKAPWFLSINSFIESIFWPIPPDVMLMPMCLATPKRSLYYAGITTVTSVLGAICGYYLGYFIYDPYIADLIAWLNYEDSMQTVREWFTLKYGILMVFIGAFTPVPYKVIAVTTGVVAAESMANTGSVGMLNLLNFVLISLVGRGMRFFLVAGIIMWGGERMEHVLRRYIDRIGWACVVLVAIYIAYEMLMP</sequence>
<feature type="transmembrane region" description="Helical" evidence="1">
    <location>
        <begin position="20"/>
        <end position="37"/>
    </location>
</feature>
<dbReference type="PANTHER" id="PTHR42709:SF11">
    <property type="entry name" value="DEDA FAMILY PROTEIN"/>
    <property type="match status" value="1"/>
</dbReference>
<proteinExistence type="predicted"/>
<feature type="transmembrane region" description="Helical" evidence="1">
    <location>
        <begin position="108"/>
        <end position="129"/>
    </location>
</feature>
<feature type="transmembrane region" description="Helical" evidence="1">
    <location>
        <begin position="57"/>
        <end position="80"/>
    </location>
</feature>
<accession>A0A9D1WCG8</accession>
<dbReference type="PANTHER" id="PTHR42709">
    <property type="entry name" value="ALKALINE PHOSPHATASE LIKE PROTEIN"/>
    <property type="match status" value="1"/>
</dbReference>
<feature type="transmembrane region" description="Helical" evidence="1">
    <location>
        <begin position="185"/>
        <end position="203"/>
    </location>
</feature>
<evidence type="ECO:0000256" key="1">
    <source>
        <dbReference type="SAM" id="Phobius"/>
    </source>
</evidence>
<reference evidence="2" key="2">
    <citation type="submission" date="2021-04" db="EMBL/GenBank/DDBJ databases">
        <authorList>
            <person name="Gilroy R."/>
        </authorList>
    </citation>
    <scope>NUCLEOTIDE SEQUENCE</scope>
    <source>
        <strain evidence="2">USASDec5-558</strain>
    </source>
</reference>
<evidence type="ECO:0000313" key="2">
    <source>
        <dbReference type="EMBL" id="HIX56277.1"/>
    </source>
</evidence>
<keyword evidence="1" id="KW-0472">Membrane</keyword>
<keyword evidence="1" id="KW-0812">Transmembrane</keyword>
<protein>
    <submittedName>
        <fullName evidence="2">DedA family protein</fullName>
    </submittedName>
</protein>
<gene>
    <name evidence="2" type="ORF">H9850_02240</name>
</gene>
<name>A0A9D1WCG8_9GAMM</name>